<protein>
    <submittedName>
        <fullName evidence="9">Uncharacterized protein</fullName>
    </submittedName>
</protein>
<proteinExistence type="predicted"/>
<evidence type="ECO:0000256" key="4">
    <source>
        <dbReference type="ARBA" id="ARBA00022692"/>
    </source>
</evidence>
<evidence type="ECO:0000313" key="10">
    <source>
        <dbReference type="Proteomes" id="UP000694388"/>
    </source>
</evidence>
<dbReference type="PANTHER" id="PTHR35259">
    <property type="entry name" value="BOMBESIN RECEPTOR-ACTIVATED PROTEIN C6ORF89"/>
    <property type="match status" value="1"/>
</dbReference>
<evidence type="ECO:0000313" key="9">
    <source>
        <dbReference type="Ensembl" id="ENSEBUP00000005823.1"/>
    </source>
</evidence>
<evidence type="ECO:0000256" key="2">
    <source>
        <dbReference type="ARBA" id="ARBA00004496"/>
    </source>
</evidence>
<dbReference type="AlphaFoldDB" id="A0A8C4NEU5"/>
<name>A0A8C4NEU5_EPTBU</name>
<keyword evidence="6" id="KW-1133">Transmembrane helix</keyword>
<dbReference type="PANTHER" id="PTHR35259:SF1">
    <property type="entry name" value="BOMBESIN RECEPTOR-ACTIVATED PROTEIN C6ORF89"/>
    <property type="match status" value="1"/>
</dbReference>
<dbReference type="Ensembl" id="ENSEBUT00000006268.1">
    <property type="protein sequence ID" value="ENSEBUP00000005823.1"/>
    <property type="gene ID" value="ENSEBUG00000003923.1"/>
</dbReference>
<keyword evidence="10" id="KW-1185">Reference proteome</keyword>
<evidence type="ECO:0000256" key="8">
    <source>
        <dbReference type="ARBA" id="ARBA00023136"/>
    </source>
</evidence>
<keyword evidence="8" id="KW-0472">Membrane</keyword>
<keyword evidence="5" id="KW-0735">Signal-anchor</keyword>
<keyword evidence="3" id="KW-0963">Cytoplasm</keyword>
<evidence type="ECO:0000256" key="7">
    <source>
        <dbReference type="ARBA" id="ARBA00023034"/>
    </source>
</evidence>
<keyword evidence="7" id="KW-0333">Golgi apparatus</keyword>
<accession>A0A8C4NEU5</accession>
<organism evidence="9 10">
    <name type="scientific">Eptatretus burgeri</name>
    <name type="common">Inshore hagfish</name>
    <dbReference type="NCBI Taxonomy" id="7764"/>
    <lineage>
        <taxon>Eukaryota</taxon>
        <taxon>Metazoa</taxon>
        <taxon>Chordata</taxon>
        <taxon>Craniata</taxon>
        <taxon>Vertebrata</taxon>
        <taxon>Cyclostomata</taxon>
        <taxon>Myxini</taxon>
        <taxon>Myxiniformes</taxon>
        <taxon>Myxinidae</taxon>
        <taxon>Eptatretinae</taxon>
        <taxon>Eptatretus</taxon>
    </lineage>
</organism>
<dbReference type="OMA" id="ATGINQC"/>
<dbReference type="Proteomes" id="UP000694388">
    <property type="component" value="Unplaced"/>
</dbReference>
<sequence>MEEHSDPEYNLFYSKPSPNCSHCSSIVRVISKDNVSNIFHVFSNRVQPVIIQQGGHESIELYSSLRRLHNKHGELIDDYFDEISGSAGYPDRFSKLFQQYPSSQVFATTFHWKTQRSSAVRLLAEVFPQPHFLPANSRDSPFKSLIMQSPLAPPHTLLWKTQLSNVWLVVGSGTLSLQFTAVPACRSVCSSFSVNVYSSDVVYFSKEFWTATLKAIGNDTSISLMGSFSKRSMHR</sequence>
<evidence type="ECO:0000256" key="3">
    <source>
        <dbReference type="ARBA" id="ARBA00022490"/>
    </source>
</evidence>
<reference evidence="9" key="2">
    <citation type="submission" date="2025-09" db="UniProtKB">
        <authorList>
            <consortium name="Ensembl"/>
        </authorList>
    </citation>
    <scope>IDENTIFICATION</scope>
</reference>
<dbReference type="GO" id="GO:0000139">
    <property type="term" value="C:Golgi membrane"/>
    <property type="evidence" value="ECO:0007669"/>
    <property type="project" value="UniProtKB-SubCell"/>
</dbReference>
<dbReference type="InterPro" id="IPR038757">
    <property type="entry name" value="BRAP"/>
</dbReference>
<dbReference type="GeneTree" id="ENSGT01110000269351"/>
<reference evidence="9" key="1">
    <citation type="submission" date="2025-08" db="UniProtKB">
        <authorList>
            <consortium name="Ensembl"/>
        </authorList>
    </citation>
    <scope>IDENTIFICATION</scope>
</reference>
<evidence type="ECO:0000256" key="6">
    <source>
        <dbReference type="ARBA" id="ARBA00022989"/>
    </source>
</evidence>
<comment type="subcellular location">
    <subcellularLocation>
        <location evidence="2">Cytoplasm</location>
    </subcellularLocation>
    <subcellularLocation>
        <location evidence="1">Golgi apparatus membrane</location>
        <topology evidence="1">Single-pass type II membrane protein</topology>
    </subcellularLocation>
</comment>
<evidence type="ECO:0000256" key="1">
    <source>
        <dbReference type="ARBA" id="ARBA00004323"/>
    </source>
</evidence>
<keyword evidence="4" id="KW-0812">Transmembrane</keyword>
<evidence type="ECO:0000256" key="5">
    <source>
        <dbReference type="ARBA" id="ARBA00022968"/>
    </source>
</evidence>